<dbReference type="GeneID" id="25565065"/>
<gene>
    <name evidence="10" type="ORF">AMSG_05726</name>
</gene>
<evidence type="ECO:0000256" key="7">
    <source>
        <dbReference type="ARBA" id="ARBA00023242"/>
    </source>
</evidence>
<dbReference type="RefSeq" id="XP_013757143.1">
    <property type="nucleotide sequence ID" value="XM_013901689.1"/>
</dbReference>
<dbReference type="Pfam" id="PF00172">
    <property type="entry name" value="Zn_clus"/>
    <property type="match status" value="1"/>
</dbReference>
<protein>
    <recommendedName>
        <fullName evidence="9">Zn(2)-C6 fungal-type domain-containing protein</fullName>
    </recommendedName>
</protein>
<keyword evidence="3" id="KW-0862">Zinc</keyword>
<dbReference type="SMART" id="SM00066">
    <property type="entry name" value="GAL4"/>
    <property type="match status" value="1"/>
</dbReference>
<reference evidence="10 11" key="1">
    <citation type="submission" date="2010-05" db="EMBL/GenBank/DDBJ databases">
        <title>The Genome Sequence of Thecamonas trahens ATCC 50062.</title>
        <authorList>
            <consortium name="The Broad Institute Genome Sequencing Platform"/>
            <person name="Russ C."/>
            <person name="Cuomo C."/>
            <person name="Shea T."/>
            <person name="Young S.K."/>
            <person name="Zeng Q."/>
            <person name="Koehrsen M."/>
            <person name="Haas B."/>
            <person name="Borodovsky M."/>
            <person name="Guigo R."/>
            <person name="Alvarado L."/>
            <person name="Berlin A."/>
            <person name="Bochicchio J."/>
            <person name="Borenstein D."/>
            <person name="Chapman S."/>
            <person name="Chen Z."/>
            <person name="Freedman E."/>
            <person name="Gellesch M."/>
            <person name="Goldberg J."/>
            <person name="Griggs A."/>
            <person name="Gujja S."/>
            <person name="Heilman E."/>
            <person name="Heiman D."/>
            <person name="Hepburn T."/>
            <person name="Howarth C."/>
            <person name="Jen D."/>
            <person name="Larson L."/>
            <person name="Mehta T."/>
            <person name="Park D."/>
            <person name="Pearson M."/>
            <person name="Roberts A."/>
            <person name="Saif S."/>
            <person name="Shenoy N."/>
            <person name="Sisk P."/>
            <person name="Stolte C."/>
            <person name="Sykes S."/>
            <person name="Thomson T."/>
            <person name="Walk T."/>
            <person name="White J."/>
            <person name="Yandava C."/>
            <person name="Burger G."/>
            <person name="Gray M.W."/>
            <person name="Holland P.W.H."/>
            <person name="King N."/>
            <person name="Lang F.B.F."/>
            <person name="Roger A.J."/>
            <person name="Ruiz-Trillo I."/>
            <person name="Lander E."/>
            <person name="Nusbaum C."/>
        </authorList>
    </citation>
    <scope>NUCLEOTIDE SEQUENCE [LARGE SCALE GENOMIC DNA]</scope>
    <source>
        <strain evidence="10 11">ATCC 50062</strain>
    </source>
</reference>
<dbReference type="OrthoDB" id="1708823at2759"/>
<evidence type="ECO:0000313" key="11">
    <source>
        <dbReference type="Proteomes" id="UP000054408"/>
    </source>
</evidence>
<evidence type="ECO:0000313" key="10">
    <source>
        <dbReference type="EMBL" id="KNC49973.1"/>
    </source>
</evidence>
<evidence type="ECO:0000256" key="1">
    <source>
        <dbReference type="ARBA" id="ARBA00004123"/>
    </source>
</evidence>
<evidence type="ECO:0000256" key="6">
    <source>
        <dbReference type="ARBA" id="ARBA00023163"/>
    </source>
</evidence>
<accession>A0A0L0DF82</accession>
<dbReference type="GO" id="GO:0005634">
    <property type="term" value="C:nucleus"/>
    <property type="evidence" value="ECO:0007669"/>
    <property type="project" value="UniProtKB-SubCell"/>
</dbReference>
<dbReference type="InterPro" id="IPR001138">
    <property type="entry name" value="Zn2Cys6_DnaBD"/>
</dbReference>
<dbReference type="PANTHER" id="PTHR31668">
    <property type="entry name" value="GLUCOSE TRANSPORT TRANSCRIPTION REGULATOR RGT1-RELATED-RELATED"/>
    <property type="match status" value="1"/>
</dbReference>
<dbReference type="InterPro" id="IPR050797">
    <property type="entry name" value="Carb_Metab_Trans_Reg"/>
</dbReference>
<dbReference type="SUPFAM" id="SSF57701">
    <property type="entry name" value="Zn2/Cys6 DNA-binding domain"/>
    <property type="match status" value="1"/>
</dbReference>
<comment type="subcellular location">
    <subcellularLocation>
        <location evidence="1">Nucleus</location>
    </subcellularLocation>
</comment>
<keyword evidence="11" id="KW-1185">Reference proteome</keyword>
<dbReference type="CDD" id="cd00067">
    <property type="entry name" value="GAL4"/>
    <property type="match status" value="1"/>
</dbReference>
<dbReference type="InterPro" id="IPR036864">
    <property type="entry name" value="Zn2-C6_fun-type_DNA-bd_sf"/>
</dbReference>
<dbReference type="PANTHER" id="PTHR31668:SF18">
    <property type="entry name" value="MALTOSE FERMENTATION REGULATORY PROTEIN MAL13-RELATED"/>
    <property type="match status" value="1"/>
</dbReference>
<proteinExistence type="predicted"/>
<feature type="region of interest" description="Disordered" evidence="8">
    <location>
        <begin position="112"/>
        <end position="178"/>
    </location>
</feature>
<dbReference type="Proteomes" id="UP000054408">
    <property type="component" value="Unassembled WGS sequence"/>
</dbReference>
<feature type="region of interest" description="Disordered" evidence="8">
    <location>
        <begin position="228"/>
        <end position="254"/>
    </location>
</feature>
<dbReference type="GO" id="GO:0000981">
    <property type="term" value="F:DNA-binding transcription factor activity, RNA polymerase II-specific"/>
    <property type="evidence" value="ECO:0007669"/>
    <property type="project" value="InterPro"/>
</dbReference>
<evidence type="ECO:0000256" key="8">
    <source>
        <dbReference type="SAM" id="MobiDB-lite"/>
    </source>
</evidence>
<dbReference type="GO" id="GO:0003677">
    <property type="term" value="F:DNA binding"/>
    <property type="evidence" value="ECO:0007669"/>
    <property type="project" value="UniProtKB-KW"/>
</dbReference>
<keyword evidence="6" id="KW-0804">Transcription</keyword>
<evidence type="ECO:0000256" key="4">
    <source>
        <dbReference type="ARBA" id="ARBA00023015"/>
    </source>
</evidence>
<dbReference type="GO" id="GO:0008270">
    <property type="term" value="F:zinc ion binding"/>
    <property type="evidence" value="ECO:0007669"/>
    <property type="project" value="InterPro"/>
</dbReference>
<evidence type="ECO:0000256" key="3">
    <source>
        <dbReference type="ARBA" id="ARBA00022833"/>
    </source>
</evidence>
<keyword evidence="2" id="KW-0479">Metal-binding</keyword>
<name>A0A0L0DF82_THETB</name>
<dbReference type="PROSITE" id="PS50048">
    <property type="entry name" value="ZN2_CY6_FUNGAL_2"/>
    <property type="match status" value="1"/>
</dbReference>
<evidence type="ECO:0000256" key="2">
    <source>
        <dbReference type="ARBA" id="ARBA00022723"/>
    </source>
</evidence>
<dbReference type="PROSITE" id="PS00463">
    <property type="entry name" value="ZN2_CY6_FUNGAL_1"/>
    <property type="match status" value="1"/>
</dbReference>
<evidence type="ECO:0000259" key="9">
    <source>
        <dbReference type="PROSITE" id="PS50048"/>
    </source>
</evidence>
<keyword evidence="4" id="KW-0805">Transcription regulation</keyword>
<feature type="domain" description="Zn(2)-C6 fungal-type" evidence="9">
    <location>
        <begin position="183"/>
        <end position="215"/>
    </location>
</feature>
<dbReference type="Gene3D" id="4.10.240.10">
    <property type="entry name" value="Zn(2)-C6 fungal-type DNA-binding domain"/>
    <property type="match status" value="1"/>
</dbReference>
<keyword evidence="5" id="KW-0238">DNA-binding</keyword>
<evidence type="ECO:0000256" key="5">
    <source>
        <dbReference type="ARBA" id="ARBA00023125"/>
    </source>
</evidence>
<sequence>MDETWKTMLDESLDGVGVLGAGLGGGHELGVLSFDDLSRHHSLDLDHSARLDQAAPPAPHHSPHFDLAEAWLPMLANDDPSTLFSLPMLDTEPTSPSLSLAAGPLPLLSPTFSSSTPASSLSRSAESSVSPSYPSSGSSQASASGLDSSTTTTVSTSSSSSSSTSASSTSSSGASKGKVASSACDRCRLGKRKCSGKGERGVCERCIRLEVDCTWEYVPRRRGQKPKPLAAILDSKRKRKYDAGEDGDDSSRASRALVETGKRARSLGSALGSVVSVESSLPAWLAPLDYLKIFEVLPSRQPVVAALRPLLPDMCQMLADGPPGPGVSVVGAVLGRLALAHAALVLGDSNSVAVLTAQVLDRYGAMMSVSSAEAVLCHAMLAFLSLDGHSARARMHAILARTTAIQAGLLNADAADGPTADLTFVALLTAMAAVSRSGGAWDHPRAKAHSMLALAFSRVHAATDVAMVTLLARELARFKCPGAEGAIKVYASLIGLCSLDLSMCAEWNEASVSALAAMVSCAPFAAAVTNSGADSRALADRCLAAVDEAEGAAASVQVPAASCSSKPAAHPYLMGVRYVAQVGRDGDEAAATDAAGEAFAKSLGTTLRFLASRVDNFGCGSSNTELKLLALAAAFVMLGEARGTHWMPRSRRCRGRR</sequence>
<organism evidence="10 11">
    <name type="scientific">Thecamonas trahens ATCC 50062</name>
    <dbReference type="NCBI Taxonomy" id="461836"/>
    <lineage>
        <taxon>Eukaryota</taxon>
        <taxon>Apusozoa</taxon>
        <taxon>Apusomonadida</taxon>
        <taxon>Apusomonadidae</taxon>
        <taxon>Thecamonas</taxon>
    </lineage>
</organism>
<dbReference type="AlphaFoldDB" id="A0A0L0DF82"/>
<dbReference type="EMBL" id="GL349459">
    <property type="protein sequence ID" value="KNC49973.1"/>
    <property type="molecule type" value="Genomic_DNA"/>
</dbReference>
<keyword evidence="7" id="KW-0539">Nucleus</keyword>